<sequence>MRIRGPLIVSVFAGLIIASICGCMEGGGDRNDETTLAFQQCLDRGKSQSLSAGSIRNFCIHKLQRKLPDIEGGQAGWSDFYAGGRQGFTGWLRNSHKNYVVTGFSIVVFAPKQDGGDTEQVFENRWIEPGTTDKFFISADEMKSQPKAVDGVNRAVWSTGTVYGLEIKI</sequence>
<evidence type="ECO:0000313" key="1">
    <source>
        <dbReference type="EMBL" id="WHQ69477.1"/>
    </source>
</evidence>
<dbReference type="RefSeq" id="WP_283535476.1">
    <property type="nucleotide sequence ID" value="NZ_CP073633.1"/>
</dbReference>
<dbReference type="AlphaFoldDB" id="A0AAX3WD14"/>
<dbReference type="Proteomes" id="UP001223720">
    <property type="component" value="Chromosome"/>
</dbReference>
<gene>
    <name evidence="1" type="ORF">KEC54_24575</name>
</gene>
<proteinExistence type="predicted"/>
<evidence type="ECO:0000313" key="2">
    <source>
        <dbReference type="Proteomes" id="UP001223720"/>
    </source>
</evidence>
<dbReference type="EMBL" id="CP073633">
    <property type="protein sequence ID" value="WHQ69477.1"/>
    <property type="molecule type" value="Genomic_DNA"/>
</dbReference>
<dbReference type="PROSITE" id="PS51257">
    <property type="entry name" value="PROKAR_LIPOPROTEIN"/>
    <property type="match status" value="1"/>
</dbReference>
<evidence type="ECO:0008006" key="3">
    <source>
        <dbReference type="Google" id="ProtNLM"/>
    </source>
</evidence>
<protein>
    <recommendedName>
        <fullName evidence="3">Lipoprotein</fullName>
    </recommendedName>
</protein>
<accession>A0AAX3WD14</accession>
<organism evidence="1 2">
    <name type="scientific">Methylorubrum extorquens</name>
    <name type="common">Methylobacterium dichloromethanicum</name>
    <name type="synonym">Methylobacterium extorquens</name>
    <dbReference type="NCBI Taxonomy" id="408"/>
    <lineage>
        <taxon>Bacteria</taxon>
        <taxon>Pseudomonadati</taxon>
        <taxon>Pseudomonadota</taxon>
        <taxon>Alphaproteobacteria</taxon>
        <taxon>Hyphomicrobiales</taxon>
        <taxon>Methylobacteriaceae</taxon>
        <taxon>Methylorubrum</taxon>
    </lineage>
</organism>
<reference evidence="1" key="1">
    <citation type="journal article" date="2022" name="Biotechnol. Bioprocess Eng.">
        <title>Pan-genome Analysis Reveals Comparative Genomic Features of Central Metabolic Pathways in Methylorubrum extorquens.</title>
        <authorList>
            <person name="Lee G.M."/>
            <person name="Scott-Nevros Z.K."/>
            <person name="Lee S.-M."/>
            <person name="Kim D."/>
        </authorList>
    </citation>
    <scope>NUCLEOTIDE SEQUENCE</scope>
    <source>
        <strain evidence="1">ATCC 55366</strain>
    </source>
</reference>
<name>A0AAX3WD14_METEX</name>